<feature type="region of interest" description="Disordered" evidence="1">
    <location>
        <begin position="104"/>
        <end position="134"/>
    </location>
</feature>
<evidence type="ECO:0000313" key="2">
    <source>
        <dbReference type="EMBL" id="ADC46161.1"/>
    </source>
</evidence>
<proteinExistence type="predicted"/>
<evidence type="ECO:0000313" key="3">
    <source>
        <dbReference type="Proteomes" id="UP000008680"/>
    </source>
</evidence>
<dbReference type="KEGG" id="mru:mru_0309"/>
<dbReference type="Proteomes" id="UP000008680">
    <property type="component" value="Chromosome"/>
</dbReference>
<organism evidence="2 3">
    <name type="scientific">Methanobrevibacter ruminantium (strain ATCC 35063 / DSM 1093 / JCM 13430 / OCM 146 / M1)</name>
    <name type="common">Methanobacterium ruminantium</name>
    <dbReference type="NCBI Taxonomy" id="634498"/>
    <lineage>
        <taxon>Archaea</taxon>
        <taxon>Methanobacteriati</taxon>
        <taxon>Methanobacteriota</taxon>
        <taxon>Methanomada group</taxon>
        <taxon>Methanobacteria</taxon>
        <taxon>Methanobacteriales</taxon>
        <taxon>Methanobacteriaceae</taxon>
        <taxon>Methanobrevibacter</taxon>
    </lineage>
</organism>
<reference evidence="2 3" key="1">
    <citation type="journal article" date="2010" name="PLoS ONE">
        <title>The genome sequence of the rumen methanogen Methanobrevibacter ruminantium reveals new possibilities for controlling ruminant methane emissions.</title>
        <authorList>
            <person name="Leahy S.C."/>
            <person name="Kelly W.J."/>
            <person name="Altermann E."/>
            <person name="Ronimus R.S."/>
            <person name="Yeoman C.J."/>
            <person name="Pacheco D.M."/>
            <person name="Li D."/>
            <person name="Kong Z."/>
            <person name="McTavish S."/>
            <person name="Sang C."/>
            <person name="Lambie S.C."/>
            <person name="Janssen P.H."/>
            <person name="Dey D."/>
            <person name="Attwood G.T."/>
        </authorList>
    </citation>
    <scope>NUCLEOTIDE SEQUENCE [LARGE SCALE GENOMIC DNA]</scope>
    <source>
        <strain evidence="3">ATCC 35063 / DSM 1093 / JCM 13430 / OCM 146 / M1</strain>
    </source>
</reference>
<dbReference type="EMBL" id="CP001719">
    <property type="protein sequence ID" value="ADC46161.1"/>
    <property type="molecule type" value="Genomic_DNA"/>
</dbReference>
<sequence length="134" mass="15462">MISHIIVLLICFIGLVEAILMALVDWEDLAISVRKSPRKLYNVLKDELGLPEWNELSVIERRSMKKRYAVIRDSFPELPPWEELSVIDRRSHKRLYKLIKSVYDGDYDDSPSLEGPPAAVGPQKEIPLEEAEYP</sequence>
<dbReference type="PATRIC" id="fig|634498.28.peg.312"/>
<protein>
    <submittedName>
        <fullName evidence="2">Uncharacterized protein</fullName>
    </submittedName>
</protein>
<evidence type="ECO:0000256" key="1">
    <source>
        <dbReference type="SAM" id="MobiDB-lite"/>
    </source>
</evidence>
<dbReference type="HOGENOM" id="CLU_1891465_0_0_2"/>
<gene>
    <name evidence="2" type="ordered locus">mru_0309</name>
</gene>
<keyword evidence="3" id="KW-1185">Reference proteome</keyword>
<dbReference type="STRING" id="634498.mru_0309"/>
<accession>D3DZY5</accession>
<name>D3DZY5_METRM</name>
<dbReference type="AlphaFoldDB" id="D3DZY5"/>